<reference evidence="7 8" key="1">
    <citation type="submission" date="2015-01" db="EMBL/GenBank/DDBJ databases">
        <title>The Genome Sequence of Capronia semiimmersa CBS27337.</title>
        <authorList>
            <consortium name="The Broad Institute Genomics Platform"/>
            <person name="Cuomo C."/>
            <person name="de Hoog S."/>
            <person name="Gorbushina A."/>
            <person name="Stielow B."/>
            <person name="Teixiera M."/>
            <person name="Abouelleil A."/>
            <person name="Chapman S.B."/>
            <person name="Priest M."/>
            <person name="Young S.K."/>
            <person name="Wortman J."/>
            <person name="Nusbaum C."/>
            <person name="Birren B."/>
        </authorList>
    </citation>
    <scope>NUCLEOTIDE SEQUENCE [LARGE SCALE GENOMIC DNA]</scope>
    <source>
        <strain evidence="7 8">CBS 27337</strain>
    </source>
</reference>
<dbReference type="AlphaFoldDB" id="A0A0D2D3I4"/>
<evidence type="ECO:0000256" key="3">
    <source>
        <dbReference type="ARBA" id="ARBA00023163"/>
    </source>
</evidence>
<dbReference type="SUPFAM" id="SSF57701">
    <property type="entry name" value="Zn2/Cys6 DNA-binding domain"/>
    <property type="match status" value="1"/>
</dbReference>
<name>A0A0D2D3I4_9EURO</name>
<dbReference type="EMBL" id="KN846956">
    <property type="protein sequence ID" value="KIW72041.1"/>
    <property type="molecule type" value="Genomic_DNA"/>
</dbReference>
<keyword evidence="4" id="KW-0539">Nucleus</keyword>
<evidence type="ECO:0000313" key="7">
    <source>
        <dbReference type="EMBL" id="KIW72041.1"/>
    </source>
</evidence>
<feature type="region of interest" description="Disordered" evidence="5">
    <location>
        <begin position="202"/>
        <end position="223"/>
    </location>
</feature>
<organism evidence="7 8">
    <name type="scientific">Phialophora macrospora</name>
    <dbReference type="NCBI Taxonomy" id="1851006"/>
    <lineage>
        <taxon>Eukaryota</taxon>
        <taxon>Fungi</taxon>
        <taxon>Dikarya</taxon>
        <taxon>Ascomycota</taxon>
        <taxon>Pezizomycotina</taxon>
        <taxon>Eurotiomycetes</taxon>
        <taxon>Chaetothyriomycetidae</taxon>
        <taxon>Chaetothyriales</taxon>
        <taxon>Herpotrichiellaceae</taxon>
        <taxon>Phialophora</taxon>
    </lineage>
</organism>
<evidence type="ECO:0000256" key="2">
    <source>
        <dbReference type="ARBA" id="ARBA00023125"/>
    </source>
</evidence>
<proteinExistence type="predicted"/>
<sequence>MSRSDLIPRRIQFSSCDECRKARVACDAARARRNRADQSELVSCTRCLNRQLPCTFEWMKPGATNSSAHRKSVDGTTRRLRLRPPAQESPVNGDNHINVSGDSSPTLIRHNSETVLRGRSSSYEWSFPSHQLSQPLFTWPMTREDTDPVQYQWLHTIYEAAFETVFGSWMGRHSNPFAFGEQSLGEVISIRRTCSQLDRHIDEEEASSGAAPGAETPRDPARDDRDLQLDQFLDHAIQSFAARWLPLTCQNPSPGPSDPDIVCRLWRRAHNEMLKVINRPSYRSMLALLLFALTPIPVGICEEEELEGVSGQVCVHAALQQIQTLRARQKSLQFNGTRVNLTNSNRPVGASPASLATANFIIAESTAYWAALTFDTSASLTLNCRPLLSSGLFGFESEPSWRMVRACIGIFRESTRDWNHVDVEITDERANKVIAAGAAWKLLVWKLTANLKESLRDGHDESEVLRAFNSVSNAIDQFNVTYRDLLIACQRRIQFLNQETRLRWYDLMLHYNLAILMVTDIATATLREDLLSLFSTKRVDAETWVMNCLAFGLNNKYTLKLHRSPDAAHPPTPSQQATSITVPLVAIDPYPHHVVAAVKLMQHAIDRDFAAEKISTDAYSNLHSTLKQTLSHLPRVSKSVQTTLAEFEGAEHLPPPLYP</sequence>
<keyword evidence="3" id="KW-0804">Transcription</keyword>
<feature type="compositionally biased region" description="Polar residues" evidence="5">
    <location>
        <begin position="89"/>
        <end position="105"/>
    </location>
</feature>
<evidence type="ECO:0000256" key="5">
    <source>
        <dbReference type="SAM" id="MobiDB-lite"/>
    </source>
</evidence>
<dbReference type="GO" id="GO:0003677">
    <property type="term" value="F:DNA binding"/>
    <property type="evidence" value="ECO:0007669"/>
    <property type="project" value="UniProtKB-KW"/>
</dbReference>
<keyword evidence="2" id="KW-0238">DNA-binding</keyword>
<protein>
    <recommendedName>
        <fullName evidence="6">Zn(2)-C6 fungal-type domain-containing protein</fullName>
    </recommendedName>
</protein>
<dbReference type="STRING" id="5601.A0A0D2D3I4"/>
<evidence type="ECO:0000256" key="1">
    <source>
        <dbReference type="ARBA" id="ARBA00023015"/>
    </source>
</evidence>
<dbReference type="Gene3D" id="4.10.240.10">
    <property type="entry name" value="Zn(2)-C6 fungal-type DNA-binding domain"/>
    <property type="match status" value="1"/>
</dbReference>
<feature type="region of interest" description="Disordered" evidence="5">
    <location>
        <begin position="64"/>
        <end position="105"/>
    </location>
</feature>
<gene>
    <name evidence="7" type="ORF">PV04_00265</name>
</gene>
<dbReference type="HOGENOM" id="CLU_017201_2_0_1"/>
<dbReference type="PROSITE" id="PS50048">
    <property type="entry name" value="ZN2_CY6_FUNGAL_2"/>
    <property type="match status" value="1"/>
</dbReference>
<dbReference type="GO" id="GO:0000981">
    <property type="term" value="F:DNA-binding transcription factor activity, RNA polymerase II-specific"/>
    <property type="evidence" value="ECO:0007669"/>
    <property type="project" value="InterPro"/>
</dbReference>
<keyword evidence="8" id="KW-1185">Reference proteome</keyword>
<keyword evidence="1" id="KW-0805">Transcription regulation</keyword>
<dbReference type="InterPro" id="IPR036864">
    <property type="entry name" value="Zn2-C6_fun-type_DNA-bd_sf"/>
</dbReference>
<dbReference type="InterPro" id="IPR001138">
    <property type="entry name" value="Zn2Cys6_DnaBD"/>
</dbReference>
<dbReference type="Proteomes" id="UP000054266">
    <property type="component" value="Unassembled WGS sequence"/>
</dbReference>
<feature type="domain" description="Zn(2)-C6 fungal-type" evidence="6">
    <location>
        <begin position="15"/>
        <end position="56"/>
    </location>
</feature>
<evidence type="ECO:0000313" key="8">
    <source>
        <dbReference type="Proteomes" id="UP000054266"/>
    </source>
</evidence>
<evidence type="ECO:0000256" key="4">
    <source>
        <dbReference type="ARBA" id="ARBA00023242"/>
    </source>
</evidence>
<dbReference type="GO" id="GO:0008270">
    <property type="term" value="F:zinc ion binding"/>
    <property type="evidence" value="ECO:0007669"/>
    <property type="project" value="InterPro"/>
</dbReference>
<evidence type="ECO:0000259" key="6">
    <source>
        <dbReference type="PROSITE" id="PS50048"/>
    </source>
</evidence>
<accession>A0A0D2D3I4</accession>